<accession>A0AA40DEZ6</accession>
<feature type="region of interest" description="Disordered" evidence="1">
    <location>
        <begin position="552"/>
        <end position="571"/>
    </location>
</feature>
<dbReference type="Pfam" id="PF06985">
    <property type="entry name" value="HET"/>
    <property type="match status" value="1"/>
</dbReference>
<evidence type="ECO:0000313" key="4">
    <source>
        <dbReference type="Proteomes" id="UP001174997"/>
    </source>
</evidence>
<dbReference type="InterPro" id="IPR010730">
    <property type="entry name" value="HET"/>
</dbReference>
<comment type="caution">
    <text evidence="3">The sequence shown here is derived from an EMBL/GenBank/DDBJ whole genome shotgun (WGS) entry which is preliminary data.</text>
</comment>
<evidence type="ECO:0000259" key="2">
    <source>
        <dbReference type="Pfam" id="PF06985"/>
    </source>
</evidence>
<organism evidence="3 4">
    <name type="scientific">Cercophora samala</name>
    <dbReference type="NCBI Taxonomy" id="330535"/>
    <lineage>
        <taxon>Eukaryota</taxon>
        <taxon>Fungi</taxon>
        <taxon>Dikarya</taxon>
        <taxon>Ascomycota</taxon>
        <taxon>Pezizomycotina</taxon>
        <taxon>Sordariomycetes</taxon>
        <taxon>Sordariomycetidae</taxon>
        <taxon>Sordariales</taxon>
        <taxon>Lasiosphaeriaceae</taxon>
        <taxon>Cercophora</taxon>
    </lineage>
</organism>
<reference evidence="3" key="1">
    <citation type="submission" date="2023-06" db="EMBL/GenBank/DDBJ databases">
        <title>Genome-scale phylogeny and comparative genomics of the fungal order Sordariales.</title>
        <authorList>
            <consortium name="Lawrence Berkeley National Laboratory"/>
            <person name="Hensen N."/>
            <person name="Bonometti L."/>
            <person name="Westerberg I."/>
            <person name="Brannstrom I.O."/>
            <person name="Guillou S."/>
            <person name="Cros-Aarteil S."/>
            <person name="Calhoun S."/>
            <person name="Haridas S."/>
            <person name="Kuo A."/>
            <person name="Mondo S."/>
            <person name="Pangilinan J."/>
            <person name="Riley R."/>
            <person name="Labutti K."/>
            <person name="Andreopoulos B."/>
            <person name="Lipzen A."/>
            <person name="Chen C."/>
            <person name="Yanf M."/>
            <person name="Daum C."/>
            <person name="Ng V."/>
            <person name="Clum A."/>
            <person name="Steindorff A."/>
            <person name="Ohm R."/>
            <person name="Martin F."/>
            <person name="Silar P."/>
            <person name="Natvig D."/>
            <person name="Lalanne C."/>
            <person name="Gautier V."/>
            <person name="Ament-Velasquez S.L."/>
            <person name="Kruys A."/>
            <person name="Hutchinson M.I."/>
            <person name="Powell A.J."/>
            <person name="Barry K."/>
            <person name="Miller A.N."/>
            <person name="Grigoriev I.V."/>
            <person name="Debuchy R."/>
            <person name="Gladieux P."/>
            <person name="Thoren M.H."/>
            <person name="Johannesson H."/>
        </authorList>
    </citation>
    <scope>NUCLEOTIDE SEQUENCE</scope>
    <source>
        <strain evidence="3">CBS 307.81</strain>
    </source>
</reference>
<dbReference type="PANTHER" id="PTHR33112:SF16">
    <property type="entry name" value="HETEROKARYON INCOMPATIBILITY DOMAIN-CONTAINING PROTEIN"/>
    <property type="match status" value="1"/>
</dbReference>
<dbReference type="PANTHER" id="PTHR33112">
    <property type="entry name" value="DOMAIN PROTEIN, PUTATIVE-RELATED"/>
    <property type="match status" value="1"/>
</dbReference>
<gene>
    <name evidence="3" type="ORF">QBC41DRAFT_297744</name>
</gene>
<sequence length="662" mass="75678">MKSNFTGLYLRVAFDVDFLNKLPKPVLIKWLAETAPNNQHLHTALHLQPRRDYIQDSYVHWARDQILECEGHSHQLADNSFCPERLLDVHGERLCLVTREQAFRPLVQQVPKYAALSYCWGSTDDACAQITLSRGNLDRYRFGIQYDSLPLSVQDAVAMARALSLRYLWVDALCILQDDPSDWERQCVDMHKIYGNAFVTLCAASSRSCRQGFLRPDPGYRVSMPYQSSSLSGQYCLRLRGVEPHHTATKNPGIRFVDNATRYADFNTDSLWAKRGWVFQERASSLRSIVFGKQNLHFVCSKITRTKDAPYDDFDSETWQRDDTVFIFRRPKDLAQSEALDKWLELIQSYSRIQPESFTDKSDFLPAISGLAGLYHQYLKRSKGDDVFLEPTKDYTAGYWRQDIPRSILWHLVNNPTTAPTLPEYINSLHHQSHQLHLPSWSQISRGYTHSILNNKHCGIYRTPLGFQPKMEILNTHTAPLGKKNPFGAIQPNPHLHIRTKILNFATTSRAFSIRPPTLLLHRPHVSTEFELCYNLHTLCLVTLDFAPNNNNNNNNNNNHHPNDHQETPSSSDLLRHCQLALVGQHNDTEALGLVLYPILPPPPLSRPPSTPGVVAPSQHQHFYRAGVFSGPGLGVMSNLFTDTTCFDLFESLAEEKEIFLY</sequence>
<protein>
    <submittedName>
        <fullName evidence="3">Heterokaryon incompatibility protein-domain-containing protein</fullName>
    </submittedName>
</protein>
<dbReference type="AlphaFoldDB" id="A0AA40DEZ6"/>
<evidence type="ECO:0000256" key="1">
    <source>
        <dbReference type="SAM" id="MobiDB-lite"/>
    </source>
</evidence>
<name>A0AA40DEZ6_9PEZI</name>
<dbReference type="Proteomes" id="UP001174997">
    <property type="component" value="Unassembled WGS sequence"/>
</dbReference>
<feature type="domain" description="Heterokaryon incompatibility" evidence="2">
    <location>
        <begin position="113"/>
        <end position="281"/>
    </location>
</feature>
<proteinExistence type="predicted"/>
<dbReference type="EMBL" id="JAULSY010000001">
    <property type="protein sequence ID" value="KAK0674662.1"/>
    <property type="molecule type" value="Genomic_DNA"/>
</dbReference>
<evidence type="ECO:0000313" key="3">
    <source>
        <dbReference type="EMBL" id="KAK0674662.1"/>
    </source>
</evidence>
<keyword evidence="4" id="KW-1185">Reference proteome</keyword>